<keyword evidence="2" id="KW-1185">Reference proteome</keyword>
<comment type="caution">
    <text evidence="1">The sequence shown here is derived from an EMBL/GenBank/DDBJ whole genome shotgun (WGS) entry which is preliminary data.</text>
</comment>
<proteinExistence type="predicted"/>
<evidence type="ECO:0000313" key="1">
    <source>
        <dbReference type="EMBL" id="KAK3716012.1"/>
    </source>
</evidence>
<gene>
    <name evidence="1" type="ORF">LTR37_006742</name>
</gene>
<evidence type="ECO:0000313" key="2">
    <source>
        <dbReference type="Proteomes" id="UP001281147"/>
    </source>
</evidence>
<dbReference type="Proteomes" id="UP001281147">
    <property type="component" value="Unassembled WGS sequence"/>
</dbReference>
<name>A0ACC3NH54_9PEZI</name>
<reference evidence="1" key="1">
    <citation type="submission" date="2023-07" db="EMBL/GenBank/DDBJ databases">
        <title>Black Yeasts Isolated from many extreme environments.</title>
        <authorList>
            <person name="Coleine C."/>
            <person name="Stajich J.E."/>
            <person name="Selbmann L."/>
        </authorList>
    </citation>
    <scope>NUCLEOTIDE SEQUENCE</scope>
    <source>
        <strain evidence="1">CCFEE 5714</strain>
    </source>
</reference>
<organism evidence="1 2">
    <name type="scientific">Vermiconidia calcicola</name>
    <dbReference type="NCBI Taxonomy" id="1690605"/>
    <lineage>
        <taxon>Eukaryota</taxon>
        <taxon>Fungi</taxon>
        <taxon>Dikarya</taxon>
        <taxon>Ascomycota</taxon>
        <taxon>Pezizomycotina</taxon>
        <taxon>Dothideomycetes</taxon>
        <taxon>Dothideomycetidae</taxon>
        <taxon>Mycosphaerellales</taxon>
        <taxon>Extremaceae</taxon>
        <taxon>Vermiconidia</taxon>
    </lineage>
</organism>
<protein>
    <submittedName>
        <fullName evidence="1">Uncharacterized protein</fullName>
    </submittedName>
</protein>
<sequence length="230" mass="24950">MSRCYSVKLGGSAVLNAERLKSALEDLVRGQLLRRIPSSPAAHKCEYGVQVRRFTGLKTTISITLLDDHDPWLLDAIKSLESVVDVSLYDADRDGVGEADLWLPSSDTVGAQTAHVDGCLSTGRSALLLLDMPTEIRLSIFEYALSHVPAVSDPAAVLDFKQPVPVLCQVSRQVRKEAMRVAYEFRLQTIAGSVTGQTVGLGAGQIQRTQAYRAVGGLPSMRDLLTDARL</sequence>
<accession>A0ACC3NH54</accession>
<dbReference type="EMBL" id="JAUTXU010000045">
    <property type="protein sequence ID" value="KAK3716012.1"/>
    <property type="molecule type" value="Genomic_DNA"/>
</dbReference>